<proteinExistence type="inferred from homology"/>
<evidence type="ECO:0000313" key="7">
    <source>
        <dbReference type="EMBL" id="WGW11109.1"/>
    </source>
</evidence>
<evidence type="ECO:0000313" key="8">
    <source>
        <dbReference type="Proteomes" id="UP001209083"/>
    </source>
</evidence>
<evidence type="ECO:0000256" key="2">
    <source>
        <dbReference type="ARBA" id="ARBA00023052"/>
    </source>
</evidence>
<feature type="domain" description="Thiamine pyrophosphate enzyme TPP-binding" evidence="5">
    <location>
        <begin position="389"/>
        <end position="534"/>
    </location>
</feature>
<dbReference type="SUPFAM" id="SSF52467">
    <property type="entry name" value="DHS-like NAD/FAD-binding domain"/>
    <property type="match status" value="1"/>
</dbReference>
<dbReference type="InterPro" id="IPR029061">
    <property type="entry name" value="THDP-binding"/>
</dbReference>
<feature type="domain" description="Thiamine pyrophosphate enzyme N-terminal TPP-binding" evidence="6">
    <location>
        <begin position="10"/>
        <end position="121"/>
    </location>
</feature>
<dbReference type="PROSITE" id="PS00187">
    <property type="entry name" value="TPP_ENZYMES"/>
    <property type="match status" value="1"/>
</dbReference>
<dbReference type="EMBL" id="CP090958">
    <property type="protein sequence ID" value="WGW11109.1"/>
    <property type="molecule type" value="Genomic_DNA"/>
</dbReference>
<dbReference type="SUPFAM" id="SSF52518">
    <property type="entry name" value="Thiamin diphosphate-binding fold (THDP-binding)"/>
    <property type="match status" value="2"/>
</dbReference>
<gene>
    <name evidence="7" type="ORF">LWF01_13525</name>
</gene>
<dbReference type="InterPro" id="IPR045229">
    <property type="entry name" value="TPP_enz"/>
</dbReference>
<comment type="similarity">
    <text evidence="1 3">Belongs to the TPP enzyme family.</text>
</comment>
<dbReference type="InterPro" id="IPR000399">
    <property type="entry name" value="TPP-bd_CS"/>
</dbReference>
<dbReference type="Gene3D" id="3.40.50.970">
    <property type="match status" value="2"/>
</dbReference>
<dbReference type="Pfam" id="PF02776">
    <property type="entry name" value="TPP_enzyme_N"/>
    <property type="match status" value="1"/>
</dbReference>
<dbReference type="CDD" id="cd07035">
    <property type="entry name" value="TPP_PYR_POX_like"/>
    <property type="match status" value="1"/>
</dbReference>
<keyword evidence="8" id="KW-1185">Reference proteome</keyword>
<dbReference type="CDD" id="cd00568">
    <property type="entry name" value="TPP_enzymes"/>
    <property type="match status" value="1"/>
</dbReference>
<dbReference type="Gene3D" id="3.40.50.1220">
    <property type="entry name" value="TPP-binding domain"/>
    <property type="match status" value="1"/>
</dbReference>
<evidence type="ECO:0000256" key="1">
    <source>
        <dbReference type="ARBA" id="ARBA00007812"/>
    </source>
</evidence>
<dbReference type="Pfam" id="PF02775">
    <property type="entry name" value="TPP_enzyme_C"/>
    <property type="match status" value="1"/>
</dbReference>
<evidence type="ECO:0000256" key="3">
    <source>
        <dbReference type="RuleBase" id="RU362132"/>
    </source>
</evidence>
<reference evidence="7 8" key="1">
    <citation type="submission" date="2023-05" db="EMBL/GenBank/DDBJ databases">
        <title>Lithophilousrod everest ZFBP1038 complete genpme.</title>
        <authorList>
            <person name="Tian M."/>
        </authorList>
    </citation>
    <scope>NUCLEOTIDE SEQUENCE [LARGE SCALE GENOMIC DNA]</scope>
    <source>
        <strain evidence="7 8">ZFBP1038</strain>
    </source>
</reference>
<sequence length="544" mass="57090">MSDGIAACSAGHLIVRQLEAEGVPRAYCVPGESYLDVLDGLHDSSIETVVCRQEGGAGFMALAEGRLTGRAGVAMVTRGPGASNAFIAVHTAWQDATPLVLFVGLIPTEVRGREAFQEFDLAGWFGSTAKKVVTLDNPASAAHVVADAMHTAVSGRPGPVIVGLPEEVLLEMTDGAPLAPRARARLAPGAEDLAALDRLIDAAERPMLVVGGEAWTDEASGSVADWAEARGIGIAAVFRAYDVIDHDCPNYLGSLGYGRRDSLAASLDAADLQIFLGCVRSDVPSDSYLLGIDATTAVIGPDGDAHGHFGRCDLQIVSSVAEFGTAISTRSAERETREQPAWIEEARAQQLEFSTPDHAAGAADSYVDLEAAMAVVRERMQRDAIITYGAGNHAVWAQRFLPTHGFPSALGPRNGAMGFGVPAAIAAGLVFPERQVLSVAGDGCFLMNGQELATAVGYGAKIIVLIVDNGCYGTIRLHQERDYPGRPSGTSLTNPDFAELAKSYGAFGARVETTAQFEDAFVKALAADGPAVLHLLTDPAVRRP</sequence>
<dbReference type="InterPro" id="IPR029035">
    <property type="entry name" value="DHS-like_NAD/FAD-binding_dom"/>
</dbReference>
<protein>
    <submittedName>
        <fullName evidence="7">Thiamine pyrophosphate-binding protein</fullName>
    </submittedName>
</protein>
<dbReference type="RefSeq" id="WP_349637892.1">
    <property type="nucleotide sequence ID" value="NZ_CP090958.1"/>
</dbReference>
<evidence type="ECO:0000259" key="5">
    <source>
        <dbReference type="Pfam" id="PF02775"/>
    </source>
</evidence>
<keyword evidence="2 3" id="KW-0786">Thiamine pyrophosphate</keyword>
<evidence type="ECO:0000259" key="4">
    <source>
        <dbReference type="Pfam" id="PF00205"/>
    </source>
</evidence>
<feature type="domain" description="Thiamine pyrophosphate enzyme central" evidence="4">
    <location>
        <begin position="198"/>
        <end position="323"/>
    </location>
</feature>
<accession>A0ABY8QS12</accession>
<organism evidence="7 8">
    <name type="scientific">Saxibacter everestensis</name>
    <dbReference type="NCBI Taxonomy" id="2909229"/>
    <lineage>
        <taxon>Bacteria</taxon>
        <taxon>Bacillati</taxon>
        <taxon>Actinomycetota</taxon>
        <taxon>Actinomycetes</taxon>
        <taxon>Micrococcales</taxon>
        <taxon>Brevibacteriaceae</taxon>
        <taxon>Saxibacter</taxon>
    </lineage>
</organism>
<dbReference type="InterPro" id="IPR012000">
    <property type="entry name" value="Thiamin_PyroP_enz_cen_dom"/>
</dbReference>
<dbReference type="Pfam" id="PF00205">
    <property type="entry name" value="TPP_enzyme_M"/>
    <property type="match status" value="1"/>
</dbReference>
<dbReference type="PANTHER" id="PTHR18968">
    <property type="entry name" value="THIAMINE PYROPHOSPHATE ENZYMES"/>
    <property type="match status" value="1"/>
</dbReference>
<dbReference type="InterPro" id="IPR012001">
    <property type="entry name" value="Thiamin_PyroP_enz_TPP-bd_dom"/>
</dbReference>
<evidence type="ECO:0000259" key="6">
    <source>
        <dbReference type="Pfam" id="PF02776"/>
    </source>
</evidence>
<dbReference type="NCBIfam" id="NF006052">
    <property type="entry name" value="PRK08199.1"/>
    <property type="match status" value="1"/>
</dbReference>
<dbReference type="InterPro" id="IPR011766">
    <property type="entry name" value="TPP_enzyme_TPP-bd"/>
</dbReference>
<dbReference type="PANTHER" id="PTHR18968:SF120">
    <property type="entry name" value="ACETOLACTATE SYNTHASE LARGE SUBUNIT"/>
    <property type="match status" value="1"/>
</dbReference>
<name>A0ABY8QS12_9MICO</name>
<dbReference type="Proteomes" id="UP001209083">
    <property type="component" value="Chromosome"/>
</dbReference>